<keyword evidence="3" id="KW-1185">Reference proteome</keyword>
<dbReference type="PANTHER" id="PTHR48079">
    <property type="entry name" value="PROTEIN YEEZ"/>
    <property type="match status" value="1"/>
</dbReference>
<evidence type="ECO:0000313" key="2">
    <source>
        <dbReference type="EMBL" id="EWT00509.1"/>
    </source>
</evidence>
<dbReference type="EMBL" id="AWSA01000041">
    <property type="protein sequence ID" value="EWT00509.1"/>
    <property type="molecule type" value="Genomic_DNA"/>
</dbReference>
<dbReference type="SUPFAM" id="SSF51735">
    <property type="entry name" value="NAD(P)-binding Rossmann-fold domains"/>
    <property type="match status" value="1"/>
</dbReference>
<protein>
    <submittedName>
        <fullName evidence="2">Epimerase</fullName>
    </submittedName>
</protein>
<dbReference type="GO" id="GO:0005737">
    <property type="term" value="C:cytoplasm"/>
    <property type="evidence" value="ECO:0007669"/>
    <property type="project" value="TreeGrafter"/>
</dbReference>
<gene>
    <name evidence="2" type="ORF">N865_15030</name>
</gene>
<feature type="domain" description="NAD-dependent epimerase/dehydratase" evidence="1">
    <location>
        <begin position="1"/>
        <end position="203"/>
    </location>
</feature>
<dbReference type="STRING" id="1386089.N865_15030"/>
<dbReference type="InterPro" id="IPR001509">
    <property type="entry name" value="Epimerase_deHydtase"/>
</dbReference>
<reference evidence="2 3" key="1">
    <citation type="submission" date="2013-08" db="EMBL/GenBank/DDBJ databases">
        <title>Intrasporangium oryzae NRRL B-24470.</title>
        <authorList>
            <person name="Liu H."/>
            <person name="Wang G."/>
        </authorList>
    </citation>
    <scope>NUCLEOTIDE SEQUENCE [LARGE SCALE GENOMIC DNA]</scope>
    <source>
        <strain evidence="2 3">NRRL B-24470</strain>
    </source>
</reference>
<proteinExistence type="predicted"/>
<dbReference type="InterPro" id="IPR051783">
    <property type="entry name" value="NAD(P)-dependent_oxidoreduct"/>
</dbReference>
<evidence type="ECO:0000313" key="3">
    <source>
        <dbReference type="Proteomes" id="UP000019489"/>
    </source>
</evidence>
<dbReference type="Proteomes" id="UP000019489">
    <property type="component" value="Unassembled WGS sequence"/>
</dbReference>
<dbReference type="AlphaFoldDB" id="W9G9K0"/>
<dbReference type="eggNOG" id="COG0451">
    <property type="taxonomic scope" value="Bacteria"/>
</dbReference>
<dbReference type="Gene3D" id="3.40.50.720">
    <property type="entry name" value="NAD(P)-binding Rossmann-like Domain"/>
    <property type="match status" value="1"/>
</dbReference>
<dbReference type="PANTHER" id="PTHR48079:SF6">
    <property type="entry name" value="NAD(P)-BINDING DOMAIN-CONTAINING PROTEIN-RELATED"/>
    <property type="match status" value="1"/>
</dbReference>
<comment type="caution">
    <text evidence="2">The sequence shown here is derived from an EMBL/GenBank/DDBJ whole genome shotgun (WGS) entry which is preliminary data.</text>
</comment>
<evidence type="ECO:0000259" key="1">
    <source>
        <dbReference type="Pfam" id="PF01370"/>
    </source>
</evidence>
<organism evidence="2 3">
    <name type="scientific">Intrasporangium oryzae NRRL B-24470</name>
    <dbReference type="NCBI Taxonomy" id="1386089"/>
    <lineage>
        <taxon>Bacteria</taxon>
        <taxon>Bacillati</taxon>
        <taxon>Actinomycetota</taxon>
        <taxon>Actinomycetes</taxon>
        <taxon>Micrococcales</taxon>
        <taxon>Intrasporangiaceae</taxon>
        <taxon>Intrasporangium</taxon>
    </lineage>
</organism>
<sequence>MLVIGATGYIGQVVTEHLVARGHQVIALTRPGFPDSDLPAGVTARVGDLTEPASLGPAVTPEVDAVVNLATPSGDESVDSAAAAALLAPLEGTGRAYVYASGVWVLGPSHGSVQDESTPTNPLDIVGYRPRIEQQVLGAASRGVRSVVVRPGIAHGRAGGIPALLVSLAAQHGAGLYVGEPARWPMVHVEDLADRFVAAVEGADPGALLHAVAEQGVDTTEIAAAAAAAAGVDLVRSWPLPEAAGALGAPFAQALACDQVVSAAVTAGRLGWSPSRPGVLVELRHGSYGAADAA</sequence>
<dbReference type="GO" id="GO:0004029">
    <property type="term" value="F:aldehyde dehydrogenase (NAD+) activity"/>
    <property type="evidence" value="ECO:0007669"/>
    <property type="project" value="TreeGrafter"/>
</dbReference>
<name>W9G9K0_9MICO</name>
<dbReference type="InterPro" id="IPR036291">
    <property type="entry name" value="NAD(P)-bd_dom_sf"/>
</dbReference>
<dbReference type="Pfam" id="PF01370">
    <property type="entry name" value="Epimerase"/>
    <property type="match status" value="1"/>
</dbReference>
<accession>W9G9K0</accession>